<feature type="active site" description="Proton donor/acceptor" evidence="5">
    <location>
        <position position="376"/>
    </location>
</feature>
<dbReference type="InterPro" id="IPR035247">
    <property type="entry name" value="PRMT5_TIM"/>
</dbReference>
<keyword evidence="3 4" id="KW-0949">S-adenosyl-L-methionine</keyword>
<evidence type="ECO:0000256" key="6">
    <source>
        <dbReference type="PIRSR" id="PIRSR015894-2"/>
    </source>
</evidence>
<dbReference type="InterPro" id="IPR035248">
    <property type="entry name" value="PRMT5_C"/>
</dbReference>
<feature type="binding site" evidence="6">
    <location>
        <position position="327"/>
    </location>
    <ligand>
        <name>S-adenosyl-L-methionine</name>
        <dbReference type="ChEBI" id="CHEBI:59789"/>
    </ligand>
</feature>
<dbReference type="eggNOG" id="KOG0822">
    <property type="taxonomic scope" value="Eukaryota"/>
</dbReference>
<feature type="domain" description="PRMT5 TIM barrel" evidence="9">
    <location>
        <begin position="18"/>
        <end position="211"/>
    </location>
</feature>
<dbReference type="Gene3D" id="2.70.160.11">
    <property type="entry name" value="Hnrnp arginine n-methyltransferase1"/>
    <property type="match status" value="1"/>
</dbReference>
<evidence type="ECO:0000259" key="10">
    <source>
        <dbReference type="Pfam" id="PF17286"/>
    </source>
</evidence>
<evidence type="ECO:0000256" key="7">
    <source>
        <dbReference type="PIRSR" id="PIRSR015894-3"/>
    </source>
</evidence>
<dbReference type="HOGENOM" id="CLU_010247_3_0_1"/>
<dbReference type="InterPro" id="IPR029063">
    <property type="entry name" value="SAM-dependent_MTases_sf"/>
</dbReference>
<evidence type="ECO:0000256" key="3">
    <source>
        <dbReference type="ARBA" id="ARBA00022691"/>
    </source>
</evidence>
<dbReference type="GO" id="GO:0032259">
    <property type="term" value="P:methylation"/>
    <property type="evidence" value="ECO:0007669"/>
    <property type="project" value="UniProtKB-KW"/>
</dbReference>
<proteinExistence type="inferred from homology"/>
<dbReference type="Pfam" id="PF17285">
    <property type="entry name" value="PRMT5_TIM"/>
    <property type="match status" value="1"/>
</dbReference>
<dbReference type="GO" id="GO:0005829">
    <property type="term" value="C:cytosol"/>
    <property type="evidence" value="ECO:0007669"/>
    <property type="project" value="TreeGrafter"/>
</dbReference>
<dbReference type="EMBL" id="CAEY01000463">
    <property type="status" value="NOT_ANNOTATED_CDS"/>
    <property type="molecule type" value="Genomic_DNA"/>
</dbReference>
<dbReference type="InterPro" id="IPR007857">
    <property type="entry name" value="Arg_MeTrfase_PRMT5"/>
</dbReference>
<evidence type="ECO:0000256" key="5">
    <source>
        <dbReference type="PIRSR" id="PIRSR015894-1"/>
    </source>
</evidence>
<comment type="similarity">
    <text evidence="4">Belongs to the class I-like SAM-binding methyltransferase superfamily.</text>
</comment>
<dbReference type="EnsemblMetazoa" id="tetur01g11060.1">
    <property type="protein sequence ID" value="tetur01g11060.1"/>
    <property type="gene ID" value="tetur01g11060"/>
</dbReference>
<dbReference type="PROSITE" id="PS51678">
    <property type="entry name" value="SAM_MT_PRMT"/>
    <property type="match status" value="1"/>
</dbReference>
<protein>
    <recommendedName>
        <fullName evidence="4">Protein arginine N-methyltransferase</fullName>
    </recommendedName>
</protein>
<feature type="binding site" evidence="6">
    <location>
        <begin position="273"/>
        <end position="274"/>
    </location>
    <ligand>
        <name>S-adenosyl-L-methionine</name>
        <dbReference type="ChEBI" id="CHEBI:59789"/>
    </ligand>
</feature>
<dbReference type="Gene3D" id="3.20.20.150">
    <property type="entry name" value="Divalent-metal-dependent TIM barrel enzymes"/>
    <property type="match status" value="1"/>
</dbReference>
<evidence type="ECO:0000313" key="11">
    <source>
        <dbReference type="EnsemblMetazoa" id="tetur01g11060.1"/>
    </source>
</evidence>
<dbReference type="Pfam" id="PF05185">
    <property type="entry name" value="PRMT5"/>
    <property type="match status" value="1"/>
</dbReference>
<organism evidence="11 12">
    <name type="scientific">Tetranychus urticae</name>
    <name type="common">Two-spotted spider mite</name>
    <dbReference type="NCBI Taxonomy" id="32264"/>
    <lineage>
        <taxon>Eukaryota</taxon>
        <taxon>Metazoa</taxon>
        <taxon>Ecdysozoa</taxon>
        <taxon>Arthropoda</taxon>
        <taxon>Chelicerata</taxon>
        <taxon>Arachnida</taxon>
        <taxon>Acari</taxon>
        <taxon>Acariformes</taxon>
        <taxon>Trombidiformes</taxon>
        <taxon>Prostigmata</taxon>
        <taxon>Eleutherengona</taxon>
        <taxon>Raphignathae</taxon>
        <taxon>Tetranychoidea</taxon>
        <taxon>Tetranychidae</taxon>
        <taxon>Tetranychus</taxon>
    </lineage>
</organism>
<dbReference type="SUPFAM" id="SSF53335">
    <property type="entry name" value="S-adenosyl-L-methionine-dependent methyltransferases"/>
    <property type="match status" value="1"/>
</dbReference>
<feature type="site" description="Critical for specifying symmetric addition of methyl groups" evidence="7">
    <location>
        <position position="267"/>
    </location>
</feature>
<evidence type="ECO:0000256" key="2">
    <source>
        <dbReference type="ARBA" id="ARBA00022679"/>
    </source>
</evidence>
<reference evidence="12" key="1">
    <citation type="submission" date="2011-08" db="EMBL/GenBank/DDBJ databases">
        <authorList>
            <person name="Rombauts S."/>
        </authorList>
    </citation>
    <scope>NUCLEOTIDE SEQUENCE</scope>
    <source>
        <strain evidence="12">London</strain>
    </source>
</reference>
<dbReference type="InterPro" id="IPR025799">
    <property type="entry name" value="Arg_MeTrfase"/>
</dbReference>
<reference evidence="11" key="2">
    <citation type="submission" date="2015-06" db="UniProtKB">
        <authorList>
            <consortium name="EnsemblMetazoa"/>
        </authorList>
    </citation>
    <scope>IDENTIFICATION</scope>
</reference>
<evidence type="ECO:0000256" key="4">
    <source>
        <dbReference type="PIRNR" id="PIRNR015894"/>
    </source>
</evidence>
<sequence length="580" mass="66168">MVIKLVTRRLSKLIPVCDLNLPNSDWVNHIFSYIETNECYDKENFSLPYLETSLTYARHLSLRNIIVECPQEIDAITRLARVLSGKIFSSHSYANVLIHVPLQLQSKVHQEEGTINKKFHEHDTWKLFNHLRSHIGYDSRLGLCLEVAGDIPDKNTQKRWLGEPIKMILINSDLFVPDKDSFVRIPEPWMEFIVSILRASCRKIAILVKGKIPVSYMKKVALYLNEVFDTYRSNSLIDQFATGYEDILQVPLQPLQDNLESGTYEIFERDPVKYNKYTAAMTVALKRLPKEKPVVVLLVGAGRGPLIRCSLIAAAETGHEVHLYAIEKNECAANTLENQNLVKTTLNLNPKSFVKIVNSDIREWDAPELADIVISELLGSFGDNELSPECLDGVWKSVKPTAISIPESYRSYIGPAMSAKLYSDTLALNEGDKQSKTDYHYVSLMKGFYPIDSPKVLFTFEHTELSKCPKERDNQRYKVLEFKADIDCILHGFAGYFDCTLIKGIDLSIAPHNFTEDLISWFPMWIPLSKPVDVPANKTISVHFWRNVSKSKVWYEWCISEPEPTPIQNPSGRSYFIGLV</sequence>
<dbReference type="STRING" id="32264.T1JSM5"/>
<feature type="domain" description="PRMT5 arginine-N-methyltransferase" evidence="8">
    <location>
        <begin position="238"/>
        <end position="405"/>
    </location>
</feature>
<keyword evidence="12" id="KW-1185">Reference proteome</keyword>
<dbReference type="GO" id="GO:0006355">
    <property type="term" value="P:regulation of DNA-templated transcription"/>
    <property type="evidence" value="ECO:0007669"/>
    <property type="project" value="TreeGrafter"/>
</dbReference>
<dbReference type="PANTHER" id="PTHR10738:SF0">
    <property type="entry name" value="PROTEIN ARGININE N-METHYLTRANSFERASE 5"/>
    <property type="match status" value="1"/>
</dbReference>
<dbReference type="GO" id="GO:0005634">
    <property type="term" value="C:nucleus"/>
    <property type="evidence" value="ECO:0007669"/>
    <property type="project" value="TreeGrafter"/>
</dbReference>
<dbReference type="Pfam" id="PF17286">
    <property type="entry name" value="PRMT5_C"/>
    <property type="match status" value="1"/>
</dbReference>
<name>T1JSM5_TETUR</name>
<keyword evidence="1 4" id="KW-0489">Methyltransferase</keyword>
<evidence type="ECO:0000259" key="8">
    <source>
        <dbReference type="Pfam" id="PF05185"/>
    </source>
</evidence>
<feature type="active site" description="Proton donor/acceptor" evidence="5">
    <location>
        <position position="385"/>
    </location>
</feature>
<accession>T1JSM5</accession>
<dbReference type="Proteomes" id="UP000015104">
    <property type="component" value="Unassembled WGS sequence"/>
</dbReference>
<keyword evidence="2 4" id="KW-0808">Transferase</keyword>
<dbReference type="Gene3D" id="3.40.50.150">
    <property type="entry name" value="Vaccinia Virus protein VP39"/>
    <property type="match status" value="1"/>
</dbReference>
<evidence type="ECO:0000256" key="1">
    <source>
        <dbReference type="ARBA" id="ARBA00022603"/>
    </source>
</evidence>
<feature type="binding site" evidence="6">
    <location>
        <position position="264"/>
    </location>
    <ligand>
        <name>S-adenosyl-L-methionine</name>
        <dbReference type="ChEBI" id="CHEBI:59789"/>
    </ligand>
</feature>
<evidence type="ECO:0000259" key="9">
    <source>
        <dbReference type="Pfam" id="PF17285"/>
    </source>
</evidence>
<dbReference type="AlphaFoldDB" id="T1JSM5"/>
<dbReference type="GO" id="GO:0016274">
    <property type="term" value="F:protein-arginine N-methyltransferase activity"/>
    <property type="evidence" value="ECO:0007669"/>
    <property type="project" value="InterPro"/>
</dbReference>
<feature type="domain" description="PRMT5 oligomerisation" evidence="10">
    <location>
        <begin position="408"/>
        <end position="577"/>
    </location>
</feature>
<evidence type="ECO:0000313" key="12">
    <source>
        <dbReference type="Proteomes" id="UP000015104"/>
    </source>
</evidence>
<dbReference type="PANTHER" id="PTHR10738">
    <property type="entry name" value="PROTEIN ARGININE N-METHYLTRANSFERASE 5"/>
    <property type="match status" value="1"/>
</dbReference>
<dbReference type="InterPro" id="IPR035075">
    <property type="entry name" value="PRMT5"/>
</dbReference>
<dbReference type="PIRSF" id="PIRSF015894">
    <property type="entry name" value="Skb1_MeTrfase"/>
    <property type="match status" value="1"/>
</dbReference>